<dbReference type="InterPro" id="IPR036388">
    <property type="entry name" value="WH-like_DNA-bd_sf"/>
</dbReference>
<dbReference type="AlphaFoldDB" id="A0A157RPN7"/>
<dbReference type="InterPro" id="IPR011991">
    <property type="entry name" value="ArsR-like_HTH"/>
</dbReference>
<dbReference type="GO" id="GO:0003677">
    <property type="term" value="F:DNA binding"/>
    <property type="evidence" value="ECO:0007669"/>
    <property type="project" value="UniProtKB-KW"/>
</dbReference>
<dbReference type="GO" id="GO:0003700">
    <property type="term" value="F:DNA-binding transcription factor activity"/>
    <property type="evidence" value="ECO:0007669"/>
    <property type="project" value="InterPro"/>
</dbReference>
<dbReference type="InterPro" id="IPR036390">
    <property type="entry name" value="WH_DNA-bd_sf"/>
</dbReference>
<evidence type="ECO:0000259" key="4">
    <source>
        <dbReference type="PROSITE" id="PS50987"/>
    </source>
</evidence>
<accession>A0A157RPN7</accession>
<dbReference type="InterPro" id="IPR051011">
    <property type="entry name" value="Metal_resp_trans_reg"/>
</dbReference>
<organism evidence="5 6">
    <name type="scientific">Bordetella ansorpii</name>
    <dbReference type="NCBI Taxonomy" id="288768"/>
    <lineage>
        <taxon>Bacteria</taxon>
        <taxon>Pseudomonadati</taxon>
        <taxon>Pseudomonadota</taxon>
        <taxon>Betaproteobacteria</taxon>
        <taxon>Burkholderiales</taxon>
        <taxon>Alcaligenaceae</taxon>
        <taxon>Bordetella</taxon>
    </lineage>
</organism>
<dbReference type="Pfam" id="PF12840">
    <property type="entry name" value="HTH_20"/>
    <property type="match status" value="1"/>
</dbReference>
<dbReference type="SMART" id="SM00418">
    <property type="entry name" value="HTH_ARSR"/>
    <property type="match status" value="1"/>
</dbReference>
<dbReference type="PROSITE" id="PS50987">
    <property type="entry name" value="HTH_ARSR_2"/>
    <property type="match status" value="1"/>
</dbReference>
<dbReference type="CDD" id="cd00090">
    <property type="entry name" value="HTH_ARSR"/>
    <property type="match status" value="1"/>
</dbReference>
<dbReference type="EMBL" id="FKBS01000029">
    <property type="protein sequence ID" value="SAI59943.1"/>
    <property type="molecule type" value="Genomic_DNA"/>
</dbReference>
<proteinExistence type="predicted"/>
<feature type="domain" description="HTH arsR-type" evidence="4">
    <location>
        <begin position="1"/>
        <end position="98"/>
    </location>
</feature>
<dbReference type="PRINTS" id="PR00778">
    <property type="entry name" value="HTHARSR"/>
</dbReference>
<dbReference type="SUPFAM" id="SSF46785">
    <property type="entry name" value="Winged helix' DNA-binding domain"/>
    <property type="match status" value="1"/>
</dbReference>
<gene>
    <name evidence="5" type="primary">arsR</name>
    <name evidence="5" type="ORF">SAMEA1982600_05413</name>
</gene>
<protein>
    <submittedName>
        <fullName evidence="5">Transcriptional regulator</fullName>
    </submittedName>
</protein>
<evidence type="ECO:0000313" key="5">
    <source>
        <dbReference type="EMBL" id="SAI59943.1"/>
    </source>
</evidence>
<dbReference type="InterPro" id="IPR001845">
    <property type="entry name" value="HTH_ArsR_DNA-bd_dom"/>
</dbReference>
<evidence type="ECO:0000256" key="2">
    <source>
        <dbReference type="ARBA" id="ARBA00023125"/>
    </source>
</evidence>
<dbReference type="PANTHER" id="PTHR43132">
    <property type="entry name" value="ARSENICAL RESISTANCE OPERON REPRESSOR ARSR-RELATED"/>
    <property type="match status" value="1"/>
</dbReference>
<keyword evidence="2" id="KW-0238">DNA-binding</keyword>
<keyword evidence="3" id="KW-0804">Transcription</keyword>
<sequence length="109" mass="11942">MYAMNEIEIVDSLSALAHPLRLRVFRALVVAGQEGLTPGVMSEGLQTPAPTLSFHLKELTRAGLVTQERASRHLVYRAAFERMDGLLRYLTENCCQGAECAVSTASCKC</sequence>
<evidence type="ECO:0000256" key="3">
    <source>
        <dbReference type="ARBA" id="ARBA00023163"/>
    </source>
</evidence>
<dbReference type="PANTHER" id="PTHR43132:SF2">
    <property type="entry name" value="ARSENICAL RESISTANCE OPERON REPRESSOR ARSR-RELATED"/>
    <property type="match status" value="1"/>
</dbReference>
<dbReference type="Gene3D" id="1.10.10.10">
    <property type="entry name" value="Winged helix-like DNA-binding domain superfamily/Winged helix DNA-binding domain"/>
    <property type="match status" value="1"/>
</dbReference>
<keyword evidence="1" id="KW-0805">Transcription regulation</keyword>
<evidence type="ECO:0000313" key="6">
    <source>
        <dbReference type="Proteomes" id="UP000077037"/>
    </source>
</evidence>
<evidence type="ECO:0000256" key="1">
    <source>
        <dbReference type="ARBA" id="ARBA00023015"/>
    </source>
</evidence>
<reference evidence="5 6" key="1">
    <citation type="submission" date="2016-03" db="EMBL/GenBank/DDBJ databases">
        <authorList>
            <consortium name="Pathogen Informatics"/>
        </authorList>
    </citation>
    <scope>NUCLEOTIDE SEQUENCE [LARGE SCALE GENOMIC DNA]</scope>
    <source>
        <strain evidence="5 6">NCTC13364</strain>
    </source>
</reference>
<dbReference type="Proteomes" id="UP000077037">
    <property type="component" value="Unassembled WGS sequence"/>
</dbReference>
<name>A0A157RPN7_9BORD</name>